<proteinExistence type="inferred from homology"/>
<comment type="caution">
    <text evidence="3">The sequence shown here is derived from an EMBL/GenBank/DDBJ whole genome shotgun (WGS) entry which is preliminary data.</text>
</comment>
<dbReference type="CDD" id="cd02869">
    <property type="entry name" value="PseudoU_synth_RluA_like"/>
    <property type="match status" value="1"/>
</dbReference>
<evidence type="ECO:0000313" key="4">
    <source>
        <dbReference type="Proteomes" id="UP001521209"/>
    </source>
</evidence>
<dbReference type="Proteomes" id="UP001521209">
    <property type="component" value="Unassembled WGS sequence"/>
</dbReference>
<dbReference type="InterPro" id="IPR050188">
    <property type="entry name" value="RluA_PseudoU_synthase"/>
</dbReference>
<dbReference type="PANTHER" id="PTHR21600:SF44">
    <property type="entry name" value="RIBOSOMAL LARGE SUBUNIT PSEUDOURIDINE SYNTHASE D"/>
    <property type="match status" value="1"/>
</dbReference>
<protein>
    <submittedName>
        <fullName evidence="3">RNA pseudouridine synthase</fullName>
    </submittedName>
</protein>
<evidence type="ECO:0000259" key="2">
    <source>
        <dbReference type="Pfam" id="PF00849"/>
    </source>
</evidence>
<comment type="similarity">
    <text evidence="1">Belongs to the pseudouridine synthase RluA family.</text>
</comment>
<reference evidence="3 4" key="1">
    <citation type="submission" date="2022-01" db="EMBL/GenBank/DDBJ databases">
        <authorList>
            <person name="Won M."/>
            <person name="Kim S.-J."/>
            <person name="Kwon S.-W."/>
        </authorList>
    </citation>
    <scope>NUCLEOTIDE SEQUENCE [LARGE SCALE GENOMIC DNA]</scope>
    <source>
        <strain evidence="3 4">KCTC 23505</strain>
    </source>
</reference>
<feature type="domain" description="Pseudouridine synthase RsuA/RluA-like" evidence="2">
    <location>
        <begin position="13"/>
        <end position="161"/>
    </location>
</feature>
<accession>A0ABS9DWB0</accession>
<keyword evidence="4" id="KW-1185">Reference proteome</keyword>
<dbReference type="InterPro" id="IPR006145">
    <property type="entry name" value="PsdUridine_synth_RsuA/RluA"/>
</dbReference>
<dbReference type="InterPro" id="IPR020103">
    <property type="entry name" value="PsdUridine_synth_cat_dom_sf"/>
</dbReference>
<dbReference type="PANTHER" id="PTHR21600">
    <property type="entry name" value="MITOCHONDRIAL RNA PSEUDOURIDINE SYNTHASE"/>
    <property type="match status" value="1"/>
</dbReference>
<dbReference type="RefSeq" id="WP_235704208.1">
    <property type="nucleotide sequence ID" value="NZ_JAKGBZ010000016.1"/>
</dbReference>
<name>A0ABS9DWB0_9PROT</name>
<dbReference type="Gene3D" id="3.30.2350.10">
    <property type="entry name" value="Pseudouridine synthase"/>
    <property type="match status" value="1"/>
</dbReference>
<organism evidence="3 4">
    <name type="scientific">Acidiphilium iwatense</name>
    <dbReference type="NCBI Taxonomy" id="768198"/>
    <lineage>
        <taxon>Bacteria</taxon>
        <taxon>Pseudomonadati</taxon>
        <taxon>Pseudomonadota</taxon>
        <taxon>Alphaproteobacteria</taxon>
        <taxon>Acetobacterales</taxon>
        <taxon>Acidocellaceae</taxon>
        <taxon>Acidiphilium</taxon>
    </lineage>
</organism>
<evidence type="ECO:0000313" key="3">
    <source>
        <dbReference type="EMBL" id="MCF3946974.1"/>
    </source>
</evidence>
<dbReference type="Pfam" id="PF00849">
    <property type="entry name" value="PseudoU_synth_2"/>
    <property type="match status" value="1"/>
</dbReference>
<dbReference type="SUPFAM" id="SSF55120">
    <property type="entry name" value="Pseudouridine synthase"/>
    <property type="match status" value="1"/>
</dbReference>
<gene>
    <name evidence="3" type="ORF">L2A60_09815</name>
</gene>
<evidence type="ECO:0000256" key="1">
    <source>
        <dbReference type="ARBA" id="ARBA00010876"/>
    </source>
</evidence>
<sequence>MIAVPAILFRSNHLLVIDKPAGLPCHAGPRGGASVEDWFPLWRRGQDGPWLAHRLDADTAGCLAIARRKSTLLLLQRAFAERLVTKIYWAVVEGVPDKAAGTIALALAKRNEKSGWQIVADPSGDPAATDWRVLARSEKRALLELRPRTGRTHQLRVHCAALGHPIIGDPLYGTAGGGQCLLARRLVLPLDPHVETVASVPPHMRAVLPGGAFDEFEATQKVTAE</sequence>
<dbReference type="EMBL" id="JAKGBZ010000016">
    <property type="protein sequence ID" value="MCF3946974.1"/>
    <property type="molecule type" value="Genomic_DNA"/>
</dbReference>